<sequence>MAAIIFWFRIDLRRRWRSILVLTLLIALAAGVVLTAIAGARRGGSAMDRLVDQTIPATVLVAPLTPGFDWEPVRELPQVEALAEVVYSGFEIDGEPAADSLMVPPAGAEAMRSLERAVVLDGRLSDPARADEVVVTPAYASRYGKAVGDTVALGLYTPEQIDTGQGPAAARSNRAELWLLTSHQQTAAVEAGLSPNDTAQAAGPVIEATIVGIVRSPWFGDWMDTAGYLVPSAGLYAEYTPNLLGAESLASINALVRLEGGEREIPAFLASLQEATGRSDIDVHNLASIAREMQDAIGFETTSLYTLAAAAGIASIFIVGTSIARLAASAATDLRILRGVGMTPGQAARAAAAGPAAAAAAGAVLGVLVAVVASRWFPIGSASHAEPAPGAHVDILVMGGGLFIVPVLVGAAATMTAASTLRALRFAPAPRRSVVATAAASMGLPVSVIMGTRFALEPGRGSTSVPVRPALVSAVAGVTGVLAAFTFSAAVDDAATNAARFGIVHQVEAWIGFDNRTYVQSDVVFPALADVPGVTGVNGIRAQVARVGGEQVTVLSYSAEGSPPGHTIAEGRPPLGPAEAMLSRVAADALDATVGDTVVVTGTTGSTDLVVVGISVTDRSFGPDMTTTPAAYDALFAGEFMFHYGEIVLESGVDPEAILPQLYAVAGTDEFGLFPYVFQSPPELRFMRPLPVLLACFLAVLALGTVGYALAAAVRRRRSDVAVLRALGMTQWQARGAVFTQATVLTLAGLVVGIPLGVALGRGVWRYVADALYVHYVPPVAWVALILVVPVALLATNLLAAWPGQRAASMRVGQVLRAE</sequence>
<organism evidence="9 10">
    <name type="scientific">Phytoactinopolyspora alkaliphila</name>
    <dbReference type="NCBI Taxonomy" id="1783498"/>
    <lineage>
        <taxon>Bacteria</taxon>
        <taxon>Bacillati</taxon>
        <taxon>Actinomycetota</taxon>
        <taxon>Actinomycetes</taxon>
        <taxon>Jiangellales</taxon>
        <taxon>Jiangellaceae</taxon>
        <taxon>Phytoactinopolyspora</taxon>
    </lineage>
</organism>
<feature type="transmembrane region" description="Helical" evidence="7">
    <location>
        <begin position="397"/>
        <end position="421"/>
    </location>
</feature>
<dbReference type="PANTHER" id="PTHR30572:SF4">
    <property type="entry name" value="ABC TRANSPORTER PERMEASE YTRF"/>
    <property type="match status" value="1"/>
</dbReference>
<gene>
    <name evidence="9" type="ORF">G1H11_03710</name>
</gene>
<evidence type="ECO:0000313" key="10">
    <source>
        <dbReference type="Proteomes" id="UP000469185"/>
    </source>
</evidence>
<feature type="transmembrane region" description="Helical" evidence="7">
    <location>
        <begin position="433"/>
        <end position="456"/>
    </location>
</feature>
<dbReference type="GO" id="GO:0022857">
    <property type="term" value="F:transmembrane transporter activity"/>
    <property type="evidence" value="ECO:0007669"/>
    <property type="project" value="TreeGrafter"/>
</dbReference>
<evidence type="ECO:0000259" key="8">
    <source>
        <dbReference type="Pfam" id="PF02687"/>
    </source>
</evidence>
<keyword evidence="2" id="KW-1003">Cell membrane</keyword>
<comment type="caution">
    <text evidence="9">The sequence shown here is derived from an EMBL/GenBank/DDBJ whole genome shotgun (WGS) entry which is preliminary data.</text>
</comment>
<feature type="transmembrane region" description="Helical" evidence="7">
    <location>
        <begin position="349"/>
        <end position="377"/>
    </location>
</feature>
<protein>
    <submittedName>
        <fullName evidence="9">ABC transporter permease</fullName>
    </submittedName>
</protein>
<evidence type="ECO:0000256" key="5">
    <source>
        <dbReference type="ARBA" id="ARBA00023136"/>
    </source>
</evidence>
<dbReference type="InterPro" id="IPR003838">
    <property type="entry name" value="ABC3_permease_C"/>
</dbReference>
<dbReference type="PANTHER" id="PTHR30572">
    <property type="entry name" value="MEMBRANE COMPONENT OF TRANSPORTER-RELATED"/>
    <property type="match status" value="1"/>
</dbReference>
<evidence type="ECO:0000256" key="4">
    <source>
        <dbReference type="ARBA" id="ARBA00022989"/>
    </source>
</evidence>
<dbReference type="EMBL" id="JAAGOB010000002">
    <property type="protein sequence ID" value="NED94414.1"/>
    <property type="molecule type" value="Genomic_DNA"/>
</dbReference>
<feature type="transmembrane region" description="Helical" evidence="7">
    <location>
        <begin position="304"/>
        <end position="328"/>
    </location>
</feature>
<dbReference type="InterPro" id="IPR050250">
    <property type="entry name" value="Macrolide_Exporter_MacB"/>
</dbReference>
<evidence type="ECO:0000256" key="3">
    <source>
        <dbReference type="ARBA" id="ARBA00022692"/>
    </source>
</evidence>
<keyword evidence="3 7" id="KW-0812">Transmembrane</keyword>
<comment type="similarity">
    <text evidence="6">Belongs to the ABC-4 integral membrane protein family.</text>
</comment>
<keyword evidence="4 7" id="KW-1133">Transmembrane helix</keyword>
<name>A0A6N9YHH1_9ACTN</name>
<evidence type="ECO:0000313" key="9">
    <source>
        <dbReference type="EMBL" id="NED94414.1"/>
    </source>
</evidence>
<keyword evidence="10" id="KW-1185">Reference proteome</keyword>
<evidence type="ECO:0000256" key="6">
    <source>
        <dbReference type="ARBA" id="ARBA00038076"/>
    </source>
</evidence>
<dbReference type="GO" id="GO:0005886">
    <property type="term" value="C:plasma membrane"/>
    <property type="evidence" value="ECO:0007669"/>
    <property type="project" value="UniProtKB-SubCell"/>
</dbReference>
<dbReference type="Pfam" id="PF02687">
    <property type="entry name" value="FtsX"/>
    <property type="match status" value="1"/>
</dbReference>
<evidence type="ECO:0000256" key="1">
    <source>
        <dbReference type="ARBA" id="ARBA00004651"/>
    </source>
</evidence>
<accession>A0A6N9YHH1</accession>
<dbReference type="AlphaFoldDB" id="A0A6N9YHH1"/>
<feature type="transmembrane region" description="Helical" evidence="7">
    <location>
        <begin position="780"/>
        <end position="802"/>
    </location>
</feature>
<feature type="transmembrane region" description="Helical" evidence="7">
    <location>
        <begin position="690"/>
        <end position="715"/>
    </location>
</feature>
<feature type="transmembrane region" description="Helical" evidence="7">
    <location>
        <begin position="736"/>
        <end position="760"/>
    </location>
</feature>
<proteinExistence type="inferred from homology"/>
<dbReference type="RefSeq" id="WP_163816207.1">
    <property type="nucleotide sequence ID" value="NZ_JAAGOB010000002.1"/>
</dbReference>
<evidence type="ECO:0000256" key="2">
    <source>
        <dbReference type="ARBA" id="ARBA00022475"/>
    </source>
</evidence>
<reference evidence="9 10" key="1">
    <citation type="submission" date="2020-02" db="EMBL/GenBank/DDBJ databases">
        <authorList>
            <person name="Li X.-J."/>
            <person name="Feng X.-M."/>
        </authorList>
    </citation>
    <scope>NUCLEOTIDE SEQUENCE [LARGE SCALE GENOMIC DNA]</scope>
    <source>
        <strain evidence="9 10">CGMCC 4.7225</strain>
    </source>
</reference>
<feature type="domain" description="ABC3 transporter permease C-terminal" evidence="8">
    <location>
        <begin position="693"/>
        <end position="810"/>
    </location>
</feature>
<evidence type="ECO:0000256" key="7">
    <source>
        <dbReference type="SAM" id="Phobius"/>
    </source>
</evidence>
<keyword evidence="5 7" id="KW-0472">Membrane</keyword>
<dbReference type="Proteomes" id="UP000469185">
    <property type="component" value="Unassembled WGS sequence"/>
</dbReference>
<comment type="subcellular location">
    <subcellularLocation>
        <location evidence="1">Cell membrane</location>
        <topology evidence="1">Multi-pass membrane protein</topology>
    </subcellularLocation>
</comment>